<dbReference type="GO" id="GO:0031507">
    <property type="term" value="P:heterochromatin formation"/>
    <property type="evidence" value="ECO:0007669"/>
    <property type="project" value="TreeGrafter"/>
</dbReference>
<dbReference type="WBParaSite" id="maker-uti_cns_0016287-snap-gene-0.3-mRNA-1">
    <property type="protein sequence ID" value="maker-uti_cns_0016287-snap-gene-0.3-mRNA-1"/>
    <property type="gene ID" value="maker-uti_cns_0016287-snap-gene-0.3"/>
</dbReference>
<name>A0A1I8IT95_9PLAT</name>
<proteinExistence type="inferred from homology"/>
<feature type="coiled-coil region" evidence="4">
    <location>
        <begin position="422"/>
        <end position="618"/>
    </location>
</feature>
<evidence type="ECO:0000256" key="4">
    <source>
        <dbReference type="SAM" id="Coils"/>
    </source>
</evidence>
<dbReference type="InterPro" id="IPR039008">
    <property type="entry name" value="IF_rod_dom"/>
</dbReference>
<dbReference type="PROSITE" id="PS51842">
    <property type="entry name" value="IF_ROD_2"/>
    <property type="match status" value="1"/>
</dbReference>
<protein>
    <submittedName>
        <fullName evidence="8">IF rod domain-containing protein</fullName>
    </submittedName>
</protein>
<dbReference type="PANTHER" id="PTHR45721:SF12">
    <property type="entry name" value="INTERMEDIATE FILAMENT PROTEIN IFA-1"/>
    <property type="match status" value="1"/>
</dbReference>
<dbReference type="GO" id="GO:0005200">
    <property type="term" value="F:structural constituent of cytoskeleton"/>
    <property type="evidence" value="ECO:0007669"/>
    <property type="project" value="TreeGrafter"/>
</dbReference>
<feature type="region of interest" description="Disordered" evidence="5">
    <location>
        <begin position="720"/>
        <end position="741"/>
    </location>
</feature>
<dbReference type="GO" id="GO:0006998">
    <property type="term" value="P:nuclear envelope organization"/>
    <property type="evidence" value="ECO:0007669"/>
    <property type="project" value="TreeGrafter"/>
</dbReference>
<dbReference type="SUPFAM" id="SSF64593">
    <property type="entry name" value="Intermediate filament protein, coiled coil region"/>
    <property type="match status" value="2"/>
</dbReference>
<accession>A0A1I8IT95</accession>
<feature type="compositionally biased region" description="Gly residues" evidence="5">
    <location>
        <begin position="849"/>
        <end position="861"/>
    </location>
</feature>
<feature type="region of interest" description="Disordered" evidence="5">
    <location>
        <begin position="847"/>
        <end position="897"/>
    </location>
</feature>
<feature type="region of interest" description="Disordered" evidence="5">
    <location>
        <begin position="1"/>
        <end position="21"/>
    </location>
</feature>
<feature type="region of interest" description="Disordered" evidence="5">
    <location>
        <begin position="309"/>
        <end position="416"/>
    </location>
</feature>
<keyword evidence="2 4" id="KW-0175">Coiled coil</keyword>
<evidence type="ECO:0000313" key="8">
    <source>
        <dbReference type="WBParaSite" id="maker-uti_cns_0016287-snap-gene-0.3-mRNA-1"/>
    </source>
</evidence>
<feature type="compositionally biased region" description="Polar residues" evidence="5">
    <location>
        <begin position="372"/>
        <end position="395"/>
    </location>
</feature>
<dbReference type="PROSITE" id="PS00226">
    <property type="entry name" value="IF_ROD_1"/>
    <property type="match status" value="1"/>
</dbReference>
<feature type="compositionally biased region" description="Polar residues" evidence="5">
    <location>
        <begin position="878"/>
        <end position="897"/>
    </location>
</feature>
<dbReference type="GO" id="GO:0051664">
    <property type="term" value="P:nuclear pore localization"/>
    <property type="evidence" value="ECO:0007669"/>
    <property type="project" value="TreeGrafter"/>
</dbReference>
<evidence type="ECO:0000256" key="1">
    <source>
        <dbReference type="ARBA" id="ARBA00022754"/>
    </source>
</evidence>
<dbReference type="PANTHER" id="PTHR45721">
    <property type="entry name" value="LAMIN DM0-RELATED"/>
    <property type="match status" value="1"/>
</dbReference>
<organism evidence="7 8">
    <name type="scientific">Macrostomum lignano</name>
    <dbReference type="NCBI Taxonomy" id="282301"/>
    <lineage>
        <taxon>Eukaryota</taxon>
        <taxon>Metazoa</taxon>
        <taxon>Spiralia</taxon>
        <taxon>Lophotrochozoa</taxon>
        <taxon>Platyhelminthes</taxon>
        <taxon>Rhabditophora</taxon>
        <taxon>Macrostomorpha</taxon>
        <taxon>Macrostomida</taxon>
        <taxon>Macrostomidae</taxon>
        <taxon>Macrostomum</taxon>
    </lineage>
</organism>
<evidence type="ECO:0000313" key="7">
    <source>
        <dbReference type="Proteomes" id="UP000095280"/>
    </source>
</evidence>
<keyword evidence="1 3" id="KW-0403">Intermediate filament</keyword>
<keyword evidence="7" id="KW-1185">Reference proteome</keyword>
<sequence>LATASTQTGGGGHLRRQAAKADPRLRDVAESLARAYLDGLCTRHVSRFESAIAEEVLGSSMAFLAGSARWDRRTAAADSSSSSDASADPAATAAASAMVPVCASRPCHRLLLGLSRDLGRRGGHALSRASLQHLLASLTDRLLAIVDRCLTARLSGAAAESGPAQQQQLAPNQLAQLLFDLRFLFALLSRREDSPANAEFNRQLEALIGRVESAIDPFDLEALAGPLTQSAVRHAHACSSLYGLLASIDRLGAFAAHRVSPGSAAAYSAQSQDPAGPSVLPAATVQSKQLPRFGLLPVSAKPLVEAAASSAAAHQSGGKKQPQKQQQQQTLKSVHTVPANLSSVRESPMDAQQQQQQQQVVMKRTQKMESTDVASNYTAVSNPRSASVSRTQAGFSSGGSSSHVSRAHRSRRASLEADIPDIKNVVEARGRSKKEMQELNERLGSYIEKTRYLQAQNKKLKDELSGLKARWGKETEKIRQMYDVELKQLRRLLDDAERMKGEKDAKLASLDSYNKDMRDQLNDSNNQNEHCNEKIDRLNHELADRDGEIALLRRRLAHLEDEKGRVKQQLIKMKDDIARLHTDLDAETAARIGAQTENQTLREELEFLKRVHDQELKELYVLIKRDEDDSREFWKTELGQAIHEIQKEYDDKVDTVRVELEAIYMNKFRDLAKNQNHGTSESAYFKEENKKIKDTMAELRKKIADLQARNDTLERMLEDIQRESESERRRHAEEQERLEKELTGTEADLRRVLNELQALLDAKISLELEIAAYKKLLDAEGIALEKIDSISRQSSFRNTEKPTVSMEQRVERRSEQQEIRGSGYSQQQQIVGSKNVVYGTTTSSSYEMRGGGGGGGGGIGSISGSSTEIRRAVPPSSSPYRHQQQQQVYSTPSGTNI</sequence>
<feature type="domain" description="IF rod" evidence="6">
    <location>
        <begin position="432"/>
        <end position="784"/>
    </location>
</feature>
<dbReference type="GO" id="GO:0005652">
    <property type="term" value="C:nuclear lamina"/>
    <property type="evidence" value="ECO:0007669"/>
    <property type="project" value="TreeGrafter"/>
</dbReference>
<evidence type="ECO:0000256" key="5">
    <source>
        <dbReference type="SAM" id="MobiDB-lite"/>
    </source>
</evidence>
<dbReference type="Pfam" id="PF00038">
    <property type="entry name" value="Filament"/>
    <property type="match status" value="1"/>
</dbReference>
<dbReference type="SMART" id="SM01391">
    <property type="entry name" value="Filament"/>
    <property type="match status" value="1"/>
</dbReference>
<dbReference type="AlphaFoldDB" id="A0A1I8IT95"/>
<feature type="compositionally biased region" description="Low complexity" evidence="5">
    <location>
        <begin position="309"/>
        <end position="329"/>
    </location>
</feature>
<evidence type="ECO:0000256" key="3">
    <source>
        <dbReference type="RuleBase" id="RU000685"/>
    </source>
</evidence>
<dbReference type="Proteomes" id="UP000095280">
    <property type="component" value="Unplaced"/>
</dbReference>
<evidence type="ECO:0000259" key="6">
    <source>
        <dbReference type="PROSITE" id="PS51842"/>
    </source>
</evidence>
<dbReference type="Gene3D" id="1.20.5.1160">
    <property type="entry name" value="Vasodilator-stimulated phosphoprotein"/>
    <property type="match status" value="1"/>
</dbReference>
<dbReference type="GO" id="GO:0007097">
    <property type="term" value="P:nuclear migration"/>
    <property type="evidence" value="ECO:0007669"/>
    <property type="project" value="TreeGrafter"/>
</dbReference>
<comment type="similarity">
    <text evidence="3">Belongs to the intermediate filament family.</text>
</comment>
<dbReference type="GO" id="GO:0005882">
    <property type="term" value="C:intermediate filament"/>
    <property type="evidence" value="ECO:0007669"/>
    <property type="project" value="UniProtKB-KW"/>
</dbReference>
<dbReference type="GO" id="GO:0090435">
    <property type="term" value="P:protein localization to nuclear envelope"/>
    <property type="evidence" value="ECO:0007669"/>
    <property type="project" value="TreeGrafter"/>
</dbReference>
<dbReference type="InterPro" id="IPR018039">
    <property type="entry name" value="IF_conserved"/>
</dbReference>
<reference evidence="8" key="1">
    <citation type="submission" date="2016-11" db="UniProtKB">
        <authorList>
            <consortium name="WormBaseParasite"/>
        </authorList>
    </citation>
    <scope>IDENTIFICATION</scope>
</reference>
<dbReference type="Gene3D" id="1.20.5.170">
    <property type="match status" value="1"/>
</dbReference>
<evidence type="ECO:0000256" key="2">
    <source>
        <dbReference type="ARBA" id="ARBA00023054"/>
    </source>
</evidence>